<dbReference type="Proteomes" id="UP001199424">
    <property type="component" value="Unassembled WGS sequence"/>
</dbReference>
<accession>A0AAE3DG58</accession>
<comment type="caution">
    <text evidence="2">The sequence shown here is derived from an EMBL/GenBank/DDBJ whole genome shotgun (WGS) entry which is preliminary data.</text>
</comment>
<sequence>MPAFYTHYRFGCDVLKQLPENIRSICTAHRGLFDIGLHGPDIYFFYRPVLPNKVNRIGYAAHKRSGRYFLQRAQKVIASAQDKDAARAYFYGLLCHFTLDSICHPYIHTAMKEFNVTHAATETAFDRALLLKDGKDPQHFDPCGHFEVNTRNAAVITPFYTPEATVALTEKSISSMVFYGRVLFTPNKALRRAIDTGLYITFHHDAIADMMMTTQDVPSCKLCTEHLIELYGKALELAKTLFPAAQKLLQNEKVSCPELDRTFDG</sequence>
<evidence type="ECO:0000313" key="2">
    <source>
        <dbReference type="EMBL" id="MCC2137221.1"/>
    </source>
</evidence>
<proteinExistence type="predicted"/>
<reference evidence="2" key="1">
    <citation type="submission" date="2021-10" db="EMBL/GenBank/DDBJ databases">
        <title>Anaerobic single-cell dispensing facilitates the cultivation of human gut bacteria.</title>
        <authorList>
            <person name="Afrizal A."/>
        </authorList>
    </citation>
    <scope>NUCLEOTIDE SEQUENCE</scope>
    <source>
        <strain evidence="2">CLA-AA-H250</strain>
    </source>
</reference>
<evidence type="ECO:0000313" key="3">
    <source>
        <dbReference type="Proteomes" id="UP001199424"/>
    </source>
</evidence>
<dbReference type="EMBL" id="JAJEQC010000008">
    <property type="protein sequence ID" value="MCC2137221.1"/>
    <property type="molecule type" value="Genomic_DNA"/>
</dbReference>
<name>A0AAE3DG58_9FIRM</name>
<gene>
    <name evidence="2" type="ORF">LKD31_09340</name>
</gene>
<dbReference type="AlphaFoldDB" id="A0AAE3DG58"/>
<dbReference type="InterPro" id="IPR029002">
    <property type="entry name" value="PLPC/GPLD1"/>
</dbReference>
<protein>
    <submittedName>
        <fullName evidence="2">Zinc dependent phospholipase C family protein</fullName>
    </submittedName>
</protein>
<dbReference type="RefSeq" id="WP_308449476.1">
    <property type="nucleotide sequence ID" value="NZ_JAJEQC010000008.1"/>
</dbReference>
<dbReference type="Pfam" id="PF00882">
    <property type="entry name" value="Zn_dep_PLPC"/>
    <property type="match status" value="1"/>
</dbReference>
<organism evidence="2 3">
    <name type="scientific">Hominenteromicrobium mulieris</name>
    <dbReference type="NCBI Taxonomy" id="2885357"/>
    <lineage>
        <taxon>Bacteria</taxon>
        <taxon>Bacillati</taxon>
        <taxon>Bacillota</taxon>
        <taxon>Clostridia</taxon>
        <taxon>Eubacteriales</taxon>
        <taxon>Oscillospiraceae</taxon>
        <taxon>Hominenteromicrobium</taxon>
    </lineage>
</organism>
<feature type="domain" description="Phospholipase C/D" evidence="1">
    <location>
        <begin position="6"/>
        <end position="132"/>
    </location>
</feature>
<evidence type="ECO:0000259" key="1">
    <source>
        <dbReference type="Pfam" id="PF00882"/>
    </source>
</evidence>
<keyword evidence="3" id="KW-1185">Reference proteome</keyword>